<evidence type="ECO:0000313" key="10">
    <source>
        <dbReference type="Proteomes" id="UP000288805"/>
    </source>
</evidence>
<dbReference type="GO" id="GO:0004519">
    <property type="term" value="F:endonuclease activity"/>
    <property type="evidence" value="ECO:0007669"/>
    <property type="project" value="UniProtKB-KW"/>
</dbReference>
<accession>A0A438GJV4</accession>
<sequence>MTGIHPTIASHRLNILASSKPVQQKVQRFHPDKQKVIQDEMEKFLEVGFIREVEYPEWLANAVVVPKKGGKWRVCVDYTNLNNACSKDSFPLPRIDQIVDATAGHEVLSFLDAFSGYHQIPMAPEDEEKTTFITPHGLYCYKVMPFGLKNAGATYQKLMTKIFKPLIGDIIEVYIDDVVVKSKTRNEHAQHLQKVFHLLRQYDMKFNPTKCAFGVSLGKFLGFMVRDGNGAGSGRGAPLPTPPRLFKPIPIPVPFKKLNGAGRGGAGGGIEINPDQVKAVANTLAPTNKKELQRLTGKLVALGQFIARFTNKMKPFFLALREVNKLGWTQSYQNDFE</sequence>
<dbReference type="GO" id="GO:0006508">
    <property type="term" value="P:proteolysis"/>
    <property type="evidence" value="ECO:0007669"/>
    <property type="project" value="UniProtKB-KW"/>
</dbReference>
<dbReference type="Gene3D" id="3.10.10.10">
    <property type="entry name" value="HIV Type 1 Reverse Transcriptase, subunit A, domain 1"/>
    <property type="match status" value="1"/>
</dbReference>
<name>A0A438GJV4_VITVI</name>
<dbReference type="AlphaFoldDB" id="A0A438GJV4"/>
<dbReference type="PROSITE" id="PS50878">
    <property type="entry name" value="RT_POL"/>
    <property type="match status" value="1"/>
</dbReference>
<evidence type="ECO:0000256" key="7">
    <source>
        <dbReference type="ARBA" id="ARBA00022918"/>
    </source>
</evidence>
<evidence type="ECO:0000256" key="6">
    <source>
        <dbReference type="ARBA" id="ARBA00022801"/>
    </source>
</evidence>
<organism evidence="9 10">
    <name type="scientific">Vitis vinifera</name>
    <name type="common">Grape</name>
    <dbReference type="NCBI Taxonomy" id="29760"/>
    <lineage>
        <taxon>Eukaryota</taxon>
        <taxon>Viridiplantae</taxon>
        <taxon>Streptophyta</taxon>
        <taxon>Embryophyta</taxon>
        <taxon>Tracheophyta</taxon>
        <taxon>Spermatophyta</taxon>
        <taxon>Magnoliopsida</taxon>
        <taxon>eudicotyledons</taxon>
        <taxon>Gunneridae</taxon>
        <taxon>Pentapetalae</taxon>
        <taxon>rosids</taxon>
        <taxon>Vitales</taxon>
        <taxon>Vitaceae</taxon>
        <taxon>Viteae</taxon>
        <taxon>Vitis</taxon>
    </lineage>
</organism>
<dbReference type="Gene3D" id="3.30.70.270">
    <property type="match status" value="2"/>
</dbReference>
<keyword evidence="6" id="KW-0378">Hydrolase</keyword>
<dbReference type="CDD" id="cd01647">
    <property type="entry name" value="RT_LTR"/>
    <property type="match status" value="1"/>
</dbReference>
<evidence type="ECO:0000256" key="5">
    <source>
        <dbReference type="ARBA" id="ARBA00022759"/>
    </source>
</evidence>
<protein>
    <submittedName>
        <fullName evidence="9">Transposon Ty3-I Gag-Pol polyprotein</fullName>
    </submittedName>
</protein>
<keyword evidence="3" id="KW-0548">Nucleotidyltransferase</keyword>
<reference evidence="9 10" key="1">
    <citation type="journal article" date="2018" name="PLoS Genet.">
        <title>Population sequencing reveals clonal diversity and ancestral inbreeding in the grapevine cultivar Chardonnay.</title>
        <authorList>
            <person name="Roach M.J."/>
            <person name="Johnson D.L."/>
            <person name="Bohlmann J."/>
            <person name="van Vuuren H.J."/>
            <person name="Jones S.J."/>
            <person name="Pretorius I.S."/>
            <person name="Schmidt S.A."/>
            <person name="Borneman A.R."/>
        </authorList>
    </citation>
    <scope>NUCLEOTIDE SEQUENCE [LARGE SCALE GENOMIC DNA]</scope>
    <source>
        <strain evidence="10">cv. Chardonnay</strain>
        <tissue evidence="9">Leaf</tissue>
    </source>
</reference>
<feature type="domain" description="Reverse transcriptase" evidence="8">
    <location>
        <begin position="46"/>
        <end position="225"/>
    </location>
</feature>
<dbReference type="Proteomes" id="UP000288805">
    <property type="component" value="Unassembled WGS sequence"/>
</dbReference>
<keyword evidence="4" id="KW-0540">Nuclease</keyword>
<evidence type="ECO:0000259" key="8">
    <source>
        <dbReference type="PROSITE" id="PS50878"/>
    </source>
</evidence>
<evidence type="ECO:0000313" key="9">
    <source>
        <dbReference type="EMBL" id="RVW72490.1"/>
    </source>
</evidence>
<dbReference type="InterPro" id="IPR053134">
    <property type="entry name" value="RNA-dir_DNA_polymerase"/>
</dbReference>
<keyword evidence="2" id="KW-0808">Transferase</keyword>
<evidence type="ECO:0000256" key="3">
    <source>
        <dbReference type="ARBA" id="ARBA00022695"/>
    </source>
</evidence>
<dbReference type="PANTHER" id="PTHR24559">
    <property type="entry name" value="TRANSPOSON TY3-I GAG-POL POLYPROTEIN"/>
    <property type="match status" value="1"/>
</dbReference>
<dbReference type="EMBL" id="QGNW01000413">
    <property type="protein sequence ID" value="RVW72490.1"/>
    <property type="molecule type" value="Genomic_DNA"/>
</dbReference>
<dbReference type="GO" id="GO:0008233">
    <property type="term" value="F:peptidase activity"/>
    <property type="evidence" value="ECO:0007669"/>
    <property type="project" value="UniProtKB-KW"/>
</dbReference>
<dbReference type="Pfam" id="PF00078">
    <property type="entry name" value="RVT_1"/>
    <property type="match status" value="1"/>
</dbReference>
<comment type="caution">
    <text evidence="9">The sequence shown here is derived from an EMBL/GenBank/DDBJ whole genome shotgun (WGS) entry which is preliminary data.</text>
</comment>
<keyword evidence="5" id="KW-0255">Endonuclease</keyword>
<dbReference type="GO" id="GO:0003964">
    <property type="term" value="F:RNA-directed DNA polymerase activity"/>
    <property type="evidence" value="ECO:0007669"/>
    <property type="project" value="UniProtKB-KW"/>
</dbReference>
<dbReference type="InterPro" id="IPR043128">
    <property type="entry name" value="Rev_trsase/Diguanyl_cyclase"/>
</dbReference>
<keyword evidence="1" id="KW-0645">Protease</keyword>
<dbReference type="PANTHER" id="PTHR24559:SF444">
    <property type="entry name" value="REVERSE TRANSCRIPTASE DOMAIN-CONTAINING PROTEIN"/>
    <property type="match status" value="1"/>
</dbReference>
<dbReference type="InterPro" id="IPR000477">
    <property type="entry name" value="RT_dom"/>
</dbReference>
<dbReference type="SUPFAM" id="SSF56672">
    <property type="entry name" value="DNA/RNA polymerases"/>
    <property type="match status" value="1"/>
</dbReference>
<keyword evidence="7" id="KW-0695">RNA-directed DNA polymerase</keyword>
<gene>
    <name evidence="9" type="primary">TY3B-I_863</name>
    <name evidence="9" type="ORF">CK203_053207</name>
</gene>
<proteinExistence type="predicted"/>
<evidence type="ECO:0000256" key="4">
    <source>
        <dbReference type="ARBA" id="ARBA00022722"/>
    </source>
</evidence>
<evidence type="ECO:0000256" key="1">
    <source>
        <dbReference type="ARBA" id="ARBA00022670"/>
    </source>
</evidence>
<dbReference type="InterPro" id="IPR043502">
    <property type="entry name" value="DNA/RNA_pol_sf"/>
</dbReference>
<evidence type="ECO:0000256" key="2">
    <source>
        <dbReference type="ARBA" id="ARBA00022679"/>
    </source>
</evidence>
<dbReference type="FunFam" id="3.10.10.10:FF:000007">
    <property type="entry name" value="Retrovirus-related Pol polyprotein from transposon 17.6-like Protein"/>
    <property type="match status" value="1"/>
</dbReference>